<evidence type="ECO:0000313" key="1">
    <source>
        <dbReference type="EMBL" id="KHM51552.1"/>
    </source>
</evidence>
<sequence>MIKTFADKDTKNLYETGHSKRFNNFERIALRKLDMINAAISLSTLRVPPGNHLEALTGDRAGQFSIRINSQWRICFTWHEQDAFDVEIVDYH</sequence>
<reference evidence="1 2" key="1">
    <citation type="journal article" date="2013" name="PLoS ONE">
        <title>Identification and characterization of three novel lipases belonging to families II and V from Anaerovibrio lipolyticus 5ST.</title>
        <authorList>
            <person name="Prive F."/>
            <person name="Kaderbhai N.N."/>
            <person name="Girdwood S."/>
            <person name="Worgan H.J."/>
            <person name="Pinloche E."/>
            <person name="Scollan N.D."/>
            <person name="Huws S.A."/>
            <person name="Newbold C.J."/>
        </authorList>
    </citation>
    <scope>NUCLEOTIDE SEQUENCE [LARGE SCALE GENOMIC DNA]</scope>
    <source>
        <strain evidence="1 2">5S</strain>
    </source>
</reference>
<accession>A0A0B2K013</accession>
<dbReference type="RefSeq" id="WP_072033483.1">
    <property type="nucleotide sequence ID" value="NZ_JSCE01000186.1"/>
</dbReference>
<dbReference type="EMBL" id="JSCE01000186">
    <property type="protein sequence ID" value="KHM51552.1"/>
    <property type="molecule type" value="Genomic_DNA"/>
</dbReference>
<dbReference type="Proteomes" id="UP000030993">
    <property type="component" value="Unassembled WGS sequence"/>
</dbReference>
<dbReference type="SUPFAM" id="SSF143011">
    <property type="entry name" value="RelE-like"/>
    <property type="match status" value="1"/>
</dbReference>
<proteinExistence type="predicted"/>
<evidence type="ECO:0008006" key="3">
    <source>
        <dbReference type="Google" id="ProtNLM"/>
    </source>
</evidence>
<dbReference type="InterPro" id="IPR035093">
    <property type="entry name" value="RelE/ParE_toxin_dom_sf"/>
</dbReference>
<dbReference type="Gene3D" id="3.30.2310.20">
    <property type="entry name" value="RelE-like"/>
    <property type="match status" value="1"/>
</dbReference>
<dbReference type="Pfam" id="PF05015">
    <property type="entry name" value="HigB-like_toxin"/>
    <property type="match status" value="1"/>
</dbReference>
<comment type="caution">
    <text evidence="1">The sequence shown here is derived from an EMBL/GenBank/DDBJ whole genome shotgun (WGS) entry which is preliminary data.</text>
</comment>
<dbReference type="PANTHER" id="PTHR40266:SF2">
    <property type="entry name" value="TOXIN HIGB-1"/>
    <property type="match status" value="1"/>
</dbReference>
<protein>
    <recommendedName>
        <fullName evidence="3">Excinuclease ABC subunit A</fullName>
    </recommendedName>
</protein>
<evidence type="ECO:0000313" key="2">
    <source>
        <dbReference type="Proteomes" id="UP000030993"/>
    </source>
</evidence>
<dbReference type="STRING" id="82374.NZ47_09670"/>
<dbReference type="AlphaFoldDB" id="A0A0B2K013"/>
<keyword evidence="2" id="KW-1185">Reference proteome</keyword>
<name>A0A0B2K013_9FIRM</name>
<organism evidence="1 2">
    <name type="scientific">Anaerovibrio lipolyticus</name>
    <dbReference type="NCBI Taxonomy" id="82374"/>
    <lineage>
        <taxon>Bacteria</taxon>
        <taxon>Bacillati</taxon>
        <taxon>Bacillota</taxon>
        <taxon>Negativicutes</taxon>
        <taxon>Selenomonadales</taxon>
        <taxon>Selenomonadaceae</taxon>
        <taxon>Anaerovibrio</taxon>
    </lineage>
</organism>
<dbReference type="PANTHER" id="PTHR40266">
    <property type="entry name" value="TOXIN HIGB-1"/>
    <property type="match status" value="1"/>
</dbReference>
<dbReference type="InterPro" id="IPR007711">
    <property type="entry name" value="HigB-1"/>
</dbReference>
<gene>
    <name evidence="1" type="ORF">NZ47_09670</name>
</gene>